<gene>
    <name evidence="1" type="ORF">ASJ80_01810</name>
</gene>
<dbReference type="EMBL" id="LMVM01000037">
    <property type="protein sequence ID" value="PAV03723.1"/>
    <property type="molecule type" value="Genomic_DNA"/>
</dbReference>
<dbReference type="PROSITE" id="PS51257">
    <property type="entry name" value="PROKAR_LIPOPROTEIN"/>
    <property type="match status" value="1"/>
</dbReference>
<evidence type="ECO:0008006" key="3">
    <source>
        <dbReference type="Google" id="ProtNLM"/>
    </source>
</evidence>
<dbReference type="Gene3D" id="3.40.1000.10">
    <property type="entry name" value="Mog1/PsbP, alpha/beta/alpha sandwich"/>
    <property type="match status" value="1"/>
</dbReference>
<dbReference type="Proteomes" id="UP000217784">
    <property type="component" value="Unassembled WGS sequence"/>
</dbReference>
<name>A0A2A2H360_METBR</name>
<reference evidence="1 2" key="1">
    <citation type="journal article" date="2017" name="BMC Genomics">
        <title>Genomic analysis of methanogenic archaea reveals a shift towards energy conservation.</title>
        <authorList>
            <person name="Gilmore S.P."/>
            <person name="Henske J.K."/>
            <person name="Sexton J.A."/>
            <person name="Solomon K.V."/>
            <person name="Seppala S."/>
            <person name="Yoo J.I."/>
            <person name="Huyett L.M."/>
            <person name="Pressman A."/>
            <person name="Cogan J.Z."/>
            <person name="Kivenson V."/>
            <person name="Peng X."/>
            <person name="Tan Y."/>
            <person name="Valentine D.L."/>
            <person name="O'Malley M.A."/>
        </authorList>
    </citation>
    <scope>NUCLEOTIDE SEQUENCE [LARGE SCALE GENOMIC DNA]</scope>
    <source>
        <strain evidence="1 2">M.o.H.</strain>
    </source>
</reference>
<proteinExistence type="predicted"/>
<keyword evidence="2" id="KW-1185">Reference proteome</keyword>
<accession>A0A2A2H360</accession>
<dbReference type="OrthoDB" id="70560at2157"/>
<dbReference type="Pfam" id="PF18933">
    <property type="entry name" value="PsbP_2"/>
    <property type="match status" value="1"/>
</dbReference>
<evidence type="ECO:0000313" key="2">
    <source>
        <dbReference type="Proteomes" id="UP000217784"/>
    </source>
</evidence>
<comment type="caution">
    <text evidence="1">The sequence shown here is derived from an EMBL/GenBank/DDBJ whole genome shotgun (WGS) entry which is preliminary data.</text>
</comment>
<evidence type="ECO:0000313" key="1">
    <source>
        <dbReference type="EMBL" id="PAV03723.1"/>
    </source>
</evidence>
<dbReference type="RefSeq" id="WP_069583145.1">
    <property type="nucleotide sequence ID" value="NZ_LMVM01000037.1"/>
</dbReference>
<organism evidence="1 2">
    <name type="scientific">Methanobacterium bryantii</name>
    <dbReference type="NCBI Taxonomy" id="2161"/>
    <lineage>
        <taxon>Archaea</taxon>
        <taxon>Methanobacteriati</taxon>
        <taxon>Methanobacteriota</taxon>
        <taxon>Methanomada group</taxon>
        <taxon>Methanobacteria</taxon>
        <taxon>Methanobacteriales</taxon>
        <taxon>Methanobacteriaceae</taxon>
        <taxon>Methanobacterium</taxon>
    </lineage>
</organism>
<dbReference type="AlphaFoldDB" id="A0A2A2H360"/>
<protein>
    <recommendedName>
        <fullName evidence="3">PsbP C-terminal domain-containing protein</fullName>
    </recommendedName>
</protein>
<sequence length="168" mass="18539">MRKYAILVISILAIVIFASGCTSETQNKTYNLSGIYFNYPGAWSELSSDQINLTSDSASAIVAVSDDSGQTGVLIQSTPSSSQSLTDFVNLNKASIKKMGYAILSENTTTVNGVKAHQIIFNGNDTKQVMTLFKKNNKIYYIVFNSQPEDFDSQQTNYNMVLKTFKVQ</sequence>